<organism evidence="1 2">
    <name type="scientific">Catonella morbi ATCC 51271</name>
    <dbReference type="NCBI Taxonomy" id="592026"/>
    <lineage>
        <taxon>Bacteria</taxon>
        <taxon>Bacillati</taxon>
        <taxon>Bacillota</taxon>
        <taxon>Clostridia</taxon>
        <taxon>Lachnospirales</taxon>
        <taxon>Lachnospiraceae</taxon>
        <taxon>Catonella</taxon>
    </lineage>
</organism>
<proteinExistence type="predicted"/>
<accession>V2Y7H6</accession>
<reference evidence="1 2" key="1">
    <citation type="submission" date="2013-06" db="EMBL/GenBank/DDBJ databases">
        <authorList>
            <person name="Weinstock G."/>
            <person name="Sodergren E."/>
            <person name="Clifton S."/>
            <person name="Fulton L."/>
            <person name="Fulton B."/>
            <person name="Courtney L."/>
            <person name="Fronick C."/>
            <person name="Harrison M."/>
            <person name="Strong C."/>
            <person name="Farmer C."/>
            <person name="Delahaunty K."/>
            <person name="Markovic C."/>
            <person name="Hall O."/>
            <person name="Minx P."/>
            <person name="Tomlinson C."/>
            <person name="Mitreva M."/>
            <person name="Nelson J."/>
            <person name="Hou S."/>
            <person name="Wollam A."/>
            <person name="Pepin K.H."/>
            <person name="Johnson M."/>
            <person name="Bhonagiri V."/>
            <person name="Nash W.E."/>
            <person name="Warren W."/>
            <person name="Chinwalla A."/>
            <person name="Mardis E.R."/>
            <person name="Wilson R.K."/>
        </authorList>
    </citation>
    <scope>NUCLEOTIDE SEQUENCE [LARGE SCALE GENOMIC DNA]</scope>
    <source>
        <strain evidence="1 2">ATCC 51271</strain>
    </source>
</reference>
<evidence type="ECO:0000313" key="1">
    <source>
        <dbReference type="EMBL" id="ESL04052.1"/>
    </source>
</evidence>
<comment type="caution">
    <text evidence="1">The sequence shown here is derived from an EMBL/GenBank/DDBJ whole genome shotgun (WGS) entry which is preliminary data.</text>
</comment>
<dbReference type="Proteomes" id="UP000018227">
    <property type="component" value="Unassembled WGS sequence"/>
</dbReference>
<protein>
    <submittedName>
        <fullName evidence="1">Uncharacterized protein</fullName>
    </submittedName>
</protein>
<dbReference type="STRING" id="592026.GCWU0000282_000772"/>
<evidence type="ECO:0000313" key="2">
    <source>
        <dbReference type="Proteomes" id="UP000018227"/>
    </source>
</evidence>
<dbReference type="AlphaFoldDB" id="V2Y7H6"/>
<gene>
    <name evidence="1" type="ORF">GCWU0000282_000772</name>
</gene>
<dbReference type="HOGENOM" id="CLU_3306717_0_0_9"/>
<dbReference type="EMBL" id="ACIL03000006">
    <property type="protein sequence ID" value="ESL04052.1"/>
    <property type="molecule type" value="Genomic_DNA"/>
</dbReference>
<name>V2Y7H6_9FIRM</name>
<sequence length="39" mass="4618">MKKASKVAKKYGISDMTLEEINEEIKNVRYEEFTTHLDK</sequence>
<keyword evidence="2" id="KW-1185">Reference proteome</keyword>